<dbReference type="PANTHER" id="PTHR10091:SF0">
    <property type="entry name" value="GALACTOSE MUTAROTASE"/>
    <property type="match status" value="1"/>
</dbReference>
<feature type="active site" description="Proton acceptor" evidence="9">
    <location>
        <position position="307"/>
    </location>
</feature>
<dbReference type="RefSeq" id="WP_306099723.1">
    <property type="nucleotide sequence ID" value="NZ_CP162602.1"/>
</dbReference>
<reference evidence="12" key="1">
    <citation type="submission" date="2024-07" db="EMBL/GenBank/DDBJ databases">
        <title>Genome Analysis of a Potential Novel Vibrio Species Secreting pH- and Thermo-stable Alginate Lyase and its Application in Producing Alginate Oligosaccharides.</title>
        <authorList>
            <person name="Huang H."/>
            <person name="Bao K."/>
        </authorList>
    </citation>
    <scope>NUCLEOTIDE SEQUENCE</scope>
    <source>
        <strain evidence="12">HB236076</strain>
        <plasmid evidence="12">p-HB236076</plasmid>
    </source>
</reference>
<dbReference type="KEGG" id="vih:AB0763_13550"/>
<dbReference type="GO" id="GO:0005737">
    <property type="term" value="C:cytoplasm"/>
    <property type="evidence" value="ECO:0007669"/>
    <property type="project" value="TreeGrafter"/>
</dbReference>
<evidence type="ECO:0000256" key="11">
    <source>
        <dbReference type="PIRSR" id="PIRSR005096-3"/>
    </source>
</evidence>
<dbReference type="InterPro" id="IPR047215">
    <property type="entry name" value="Galactose_mutarotase-like"/>
</dbReference>
<geneLocation type="plasmid" evidence="12">
    <name>p-HB236076</name>
</geneLocation>
<feature type="binding site" evidence="10">
    <location>
        <position position="242"/>
    </location>
    <ligand>
        <name>beta-D-galactose</name>
        <dbReference type="ChEBI" id="CHEBI:27667"/>
    </ligand>
</feature>
<evidence type="ECO:0000256" key="4">
    <source>
        <dbReference type="ARBA" id="ARBA00013185"/>
    </source>
</evidence>
<dbReference type="InterPro" id="IPR014718">
    <property type="entry name" value="GH-type_carb-bd"/>
</dbReference>
<evidence type="ECO:0000256" key="9">
    <source>
        <dbReference type="PIRSR" id="PIRSR005096-1"/>
    </source>
</evidence>
<dbReference type="CDD" id="cd09019">
    <property type="entry name" value="galactose_mutarotase_like"/>
    <property type="match status" value="1"/>
</dbReference>
<evidence type="ECO:0000256" key="2">
    <source>
        <dbReference type="ARBA" id="ARBA00005028"/>
    </source>
</evidence>
<feature type="binding site" evidence="11">
    <location>
        <begin position="72"/>
        <end position="73"/>
    </location>
    <ligand>
        <name>beta-D-galactose</name>
        <dbReference type="ChEBI" id="CHEBI:27667"/>
    </ligand>
</feature>
<comment type="pathway">
    <text evidence="2 8">Carbohydrate metabolism; hexose metabolism.</text>
</comment>
<evidence type="ECO:0000313" key="12">
    <source>
        <dbReference type="EMBL" id="XDK26809.1"/>
    </source>
</evidence>
<sequence length="348" mass="39088">MFDVEGSDITIVTLSNRRGMRVQLMDLGATWLSCVLPVSDDEPREVLLGVDNLSDFERQSCYMGSTIGRYANRIAHGRYRDQDGAEVSLSTNHQTHCLHGGAQGFDRRRWDIVGKSSNSVRFALHSADGDQGFPGQLTVHLEYVLNDNDQLMVHYQAQTTKPCPVSLTNHAYFNLNGEGSQHSGAEQWLSVNADYFFAVDEHGIPEPRPKPVAGTAFELHTPRYLADSLLLDPQQQGTKGYDHSVIRRAEDGQPLPLCATLASRDKKVVLTLTTSQPAMQIYTGNWLSGQPARHQRTYQDYHGVAIEPQLLPNAPNNPQWCQSPWHQPEPLLYPGQVYQQWIGYHFSF</sequence>
<dbReference type="GO" id="GO:0004034">
    <property type="term" value="F:aldose 1-epimerase activity"/>
    <property type="evidence" value="ECO:0007669"/>
    <property type="project" value="UniProtKB-EC"/>
</dbReference>
<feature type="active site" description="Proton donor" evidence="9">
    <location>
        <position position="170"/>
    </location>
</feature>
<dbReference type="EC" id="5.1.3.3" evidence="4 8"/>
<dbReference type="EMBL" id="CP162602">
    <property type="protein sequence ID" value="XDK26809.1"/>
    <property type="molecule type" value="Genomic_DNA"/>
</dbReference>
<evidence type="ECO:0000256" key="8">
    <source>
        <dbReference type="PIRNR" id="PIRNR005096"/>
    </source>
</evidence>
<comment type="similarity">
    <text evidence="3 8">Belongs to the aldose epimerase family.</text>
</comment>
<dbReference type="GO" id="GO:0030246">
    <property type="term" value="F:carbohydrate binding"/>
    <property type="evidence" value="ECO:0007669"/>
    <property type="project" value="InterPro"/>
</dbReference>
<evidence type="ECO:0000256" key="1">
    <source>
        <dbReference type="ARBA" id="ARBA00001614"/>
    </source>
</evidence>
<comment type="catalytic activity">
    <reaction evidence="1 8">
        <text>alpha-D-glucose = beta-D-glucose</text>
        <dbReference type="Rhea" id="RHEA:10264"/>
        <dbReference type="ChEBI" id="CHEBI:15903"/>
        <dbReference type="ChEBI" id="CHEBI:17925"/>
        <dbReference type="EC" id="5.1.3.3"/>
    </reaction>
</comment>
<name>A0AB39HFI6_9VIBR</name>
<evidence type="ECO:0000256" key="7">
    <source>
        <dbReference type="ARBA" id="ARBA00023277"/>
    </source>
</evidence>
<protein>
    <recommendedName>
        <fullName evidence="5 8">Aldose 1-epimerase</fullName>
        <ecNumber evidence="4 8">5.1.3.3</ecNumber>
    </recommendedName>
</protein>
<dbReference type="AlphaFoldDB" id="A0AB39HFI6"/>
<dbReference type="Pfam" id="PF01263">
    <property type="entry name" value="Aldose_epim"/>
    <property type="match status" value="1"/>
</dbReference>
<dbReference type="SUPFAM" id="SSF74650">
    <property type="entry name" value="Galactose mutarotase-like"/>
    <property type="match status" value="1"/>
</dbReference>
<dbReference type="GO" id="GO:0033499">
    <property type="term" value="P:galactose catabolic process via UDP-galactose, Leloir pathway"/>
    <property type="evidence" value="ECO:0007669"/>
    <property type="project" value="TreeGrafter"/>
</dbReference>
<dbReference type="PIRSF" id="PIRSF005096">
    <property type="entry name" value="GALM"/>
    <property type="match status" value="1"/>
</dbReference>
<evidence type="ECO:0000256" key="10">
    <source>
        <dbReference type="PIRSR" id="PIRSR005096-2"/>
    </source>
</evidence>
<dbReference type="InterPro" id="IPR008183">
    <property type="entry name" value="Aldose_1/G6P_1-epimerase"/>
</dbReference>
<dbReference type="GO" id="GO:0006006">
    <property type="term" value="P:glucose metabolic process"/>
    <property type="evidence" value="ECO:0007669"/>
    <property type="project" value="TreeGrafter"/>
</dbReference>
<dbReference type="InterPro" id="IPR018052">
    <property type="entry name" value="Ald1_epimerase_CS"/>
</dbReference>
<dbReference type="Gene3D" id="2.70.98.10">
    <property type="match status" value="1"/>
</dbReference>
<keyword evidence="6 8" id="KW-0413">Isomerase</keyword>
<evidence type="ECO:0000256" key="3">
    <source>
        <dbReference type="ARBA" id="ARBA00006206"/>
    </source>
</evidence>
<proteinExistence type="inferred from homology"/>
<dbReference type="PROSITE" id="PS00545">
    <property type="entry name" value="ALDOSE_1_EPIMERASE"/>
    <property type="match status" value="1"/>
</dbReference>
<keyword evidence="7 8" id="KW-0119">Carbohydrate metabolism</keyword>
<feature type="binding site" evidence="11">
    <location>
        <begin position="170"/>
        <end position="172"/>
    </location>
    <ligand>
        <name>beta-D-galactose</name>
        <dbReference type="ChEBI" id="CHEBI:27667"/>
    </ligand>
</feature>
<keyword evidence="12" id="KW-0614">Plasmid</keyword>
<dbReference type="NCBIfam" id="NF008277">
    <property type="entry name" value="PRK11055.1"/>
    <property type="match status" value="1"/>
</dbReference>
<dbReference type="InterPro" id="IPR015443">
    <property type="entry name" value="Aldose_1-epimerase"/>
</dbReference>
<gene>
    <name evidence="12" type="ORF">AB0763_13550</name>
</gene>
<evidence type="ECO:0000256" key="6">
    <source>
        <dbReference type="ARBA" id="ARBA00023235"/>
    </source>
</evidence>
<dbReference type="InterPro" id="IPR011013">
    <property type="entry name" value="Gal_mutarotase_sf_dom"/>
</dbReference>
<accession>A0AB39HFI6</accession>
<organism evidence="12">
    <name type="scientific">Vibrio sp. HB236076</name>
    <dbReference type="NCBI Taxonomy" id="3232307"/>
    <lineage>
        <taxon>Bacteria</taxon>
        <taxon>Pseudomonadati</taxon>
        <taxon>Pseudomonadota</taxon>
        <taxon>Gammaproteobacteria</taxon>
        <taxon>Vibrionales</taxon>
        <taxon>Vibrionaceae</taxon>
        <taxon>Vibrio</taxon>
    </lineage>
</organism>
<evidence type="ECO:0000256" key="5">
    <source>
        <dbReference type="ARBA" id="ARBA00014165"/>
    </source>
</evidence>
<dbReference type="PANTHER" id="PTHR10091">
    <property type="entry name" value="ALDOSE-1-EPIMERASE"/>
    <property type="match status" value="1"/>
</dbReference>